<protein>
    <recommendedName>
        <fullName evidence="2">Sulfatase N-terminal domain-containing protein</fullName>
    </recommendedName>
</protein>
<dbReference type="PANTHER" id="PTHR43751">
    <property type="entry name" value="SULFATASE"/>
    <property type="match status" value="1"/>
</dbReference>
<keyword evidence="4" id="KW-1185">Reference proteome</keyword>
<keyword evidence="1" id="KW-0812">Transmembrane</keyword>
<feature type="domain" description="Sulfatase N-terminal" evidence="2">
    <location>
        <begin position="202"/>
        <end position="541"/>
    </location>
</feature>
<dbReference type="InterPro" id="IPR017850">
    <property type="entry name" value="Alkaline_phosphatase_core_sf"/>
</dbReference>
<feature type="transmembrane region" description="Helical" evidence="1">
    <location>
        <begin position="12"/>
        <end position="33"/>
    </location>
</feature>
<dbReference type="KEGG" id="asip:AQUSIP_11860"/>
<gene>
    <name evidence="3" type="ORF">AQUSIP_11860</name>
</gene>
<feature type="transmembrane region" description="Helical" evidence="1">
    <location>
        <begin position="96"/>
        <end position="118"/>
    </location>
</feature>
<reference evidence="3 4" key="1">
    <citation type="submission" date="2019-08" db="EMBL/GenBank/DDBJ databases">
        <authorList>
            <person name="Guy L."/>
        </authorList>
    </citation>
    <scope>NUCLEOTIDE SEQUENCE [LARGE SCALE GENOMIC DNA]</scope>
    <source>
        <strain evidence="3 4">SGT-108</strain>
    </source>
</reference>
<feature type="transmembrane region" description="Helical" evidence="1">
    <location>
        <begin position="53"/>
        <end position="84"/>
    </location>
</feature>
<dbReference type="InterPro" id="IPR052701">
    <property type="entry name" value="GAG_Ulvan_Degrading_Sulfatases"/>
</dbReference>
<dbReference type="PANTHER" id="PTHR43751:SF3">
    <property type="entry name" value="SULFATASE N-TERMINAL DOMAIN-CONTAINING PROTEIN"/>
    <property type="match status" value="1"/>
</dbReference>
<keyword evidence="1" id="KW-0472">Membrane</keyword>
<dbReference type="InterPro" id="IPR000917">
    <property type="entry name" value="Sulfatase_N"/>
</dbReference>
<feature type="transmembrane region" description="Helical" evidence="1">
    <location>
        <begin position="167"/>
        <end position="186"/>
    </location>
</feature>
<organism evidence="3 4">
    <name type="scientific">Aquicella siphonis</name>
    <dbReference type="NCBI Taxonomy" id="254247"/>
    <lineage>
        <taxon>Bacteria</taxon>
        <taxon>Pseudomonadati</taxon>
        <taxon>Pseudomonadota</taxon>
        <taxon>Gammaproteobacteria</taxon>
        <taxon>Legionellales</taxon>
        <taxon>Coxiellaceae</taxon>
        <taxon>Aquicella</taxon>
    </lineage>
</organism>
<dbReference type="SUPFAM" id="SSF53649">
    <property type="entry name" value="Alkaline phosphatase-like"/>
    <property type="match status" value="1"/>
</dbReference>
<dbReference type="EMBL" id="LR699119">
    <property type="protein sequence ID" value="VVC75885.1"/>
    <property type="molecule type" value="Genomic_DNA"/>
</dbReference>
<evidence type="ECO:0000256" key="1">
    <source>
        <dbReference type="SAM" id="Phobius"/>
    </source>
</evidence>
<accession>A0A5E4PH19</accession>
<name>A0A5E4PH19_9COXI</name>
<dbReference type="AlphaFoldDB" id="A0A5E4PH19"/>
<sequence length="689" mass="77861">MQTLHQNKHQGIWIYLILLTSFFLLLEISFFIQCNRAYLSDYTFVSDNLHIPLTIIPGVLFFLAAQMFIHIMYCFIVWIVVQLSAPVLPFMDARKFYYAAGVWFLGLLTILTANQYYFPNSKFAELTSLVLINQQVTMAALVALAGLCAIIGLLAVAGLVKRIIRHSLFYLPLLIALGATSGFTFFKSASHPIINAASAVRPNIILIGIDSLRPDFLGYFGSERPVPFLDSYLERATVFSEAVTPLARTFPSWASILTGQYPVQTRIRSNLAQQNGLQLENTLPSILQRNGYETIYATDETRFSNIDRNFGFDRIITPPMGLNDFLIGNFNDFPLSNLIVNTSLGKWLFPHSYGNRPVYFLYDPDSFLRSIKETLSVRHDAKPLFLAMHFCLPHYPYLWSGLPGKDYTPQERYVESIRRVDSQIRDLFSLLKQFQLLDHAIVVLLSDHGEALEFPGDRITEADLYLSSRGAGGPVPRFYPPSLDKEDVNQSAGHGTDVLGLPQYHTLLVFRMYGMKAYKPGVISGVVSLLDIKPTLLDFLNIPSPDSSGITLASAIKDPALSLPDRHIFMESDFSPEAIRTVYPETRKVLLEGIDLFQIDPVTTRLTVRNEMAVKIISSKQYADIYRGWMLALYPQSKHFRMPILINLNTGQWTNDLQASFARHSPADLMLAELKKFYGQEINKVISVE</sequence>
<dbReference type="RefSeq" id="WP_172622752.1">
    <property type="nucleotide sequence ID" value="NZ_LR699119.1"/>
</dbReference>
<evidence type="ECO:0000313" key="4">
    <source>
        <dbReference type="Proteomes" id="UP000324194"/>
    </source>
</evidence>
<dbReference type="Proteomes" id="UP000324194">
    <property type="component" value="Chromosome 1"/>
</dbReference>
<proteinExistence type="predicted"/>
<dbReference type="Pfam" id="PF00884">
    <property type="entry name" value="Sulfatase"/>
    <property type="match status" value="1"/>
</dbReference>
<evidence type="ECO:0000313" key="3">
    <source>
        <dbReference type="EMBL" id="VVC75885.1"/>
    </source>
</evidence>
<feature type="transmembrane region" description="Helical" evidence="1">
    <location>
        <begin position="138"/>
        <end position="160"/>
    </location>
</feature>
<keyword evidence="1" id="KW-1133">Transmembrane helix</keyword>
<evidence type="ECO:0000259" key="2">
    <source>
        <dbReference type="Pfam" id="PF00884"/>
    </source>
</evidence>
<dbReference type="Gene3D" id="3.40.720.10">
    <property type="entry name" value="Alkaline Phosphatase, subunit A"/>
    <property type="match status" value="1"/>
</dbReference>